<proteinExistence type="predicted"/>
<dbReference type="RefSeq" id="WP_196172534.1">
    <property type="nucleotide sequence ID" value="NZ_JADLJR010000001.1"/>
</dbReference>
<dbReference type="PANTHER" id="PTHR34821:SF2">
    <property type="entry name" value="INNER MEMBRANE PROTEIN YDCZ"/>
    <property type="match status" value="1"/>
</dbReference>
<protein>
    <submittedName>
        <fullName evidence="2">DMT family transporter</fullName>
    </submittedName>
</protein>
<reference evidence="2 3" key="1">
    <citation type="submission" date="2020-10" db="EMBL/GenBank/DDBJ databases">
        <title>Genome sequences of Pseudomonas isolates.</title>
        <authorList>
            <person name="Wessels L."/>
            <person name="Reich F."/>
            <person name="Hammerl J."/>
        </authorList>
    </citation>
    <scope>NUCLEOTIDE SEQUENCE [LARGE SCALE GENOMIC DNA]</scope>
    <source>
        <strain evidence="2 3">20-MO00628-0</strain>
    </source>
</reference>
<keyword evidence="1" id="KW-0812">Transmembrane</keyword>
<accession>A0ABS0FUE4</accession>
<evidence type="ECO:0000313" key="3">
    <source>
        <dbReference type="Proteomes" id="UP000639294"/>
    </source>
</evidence>
<gene>
    <name evidence="2" type="ORF">IRZ77_00275</name>
</gene>
<keyword evidence="1" id="KW-1133">Transmembrane helix</keyword>
<comment type="caution">
    <text evidence="2">The sequence shown here is derived from an EMBL/GenBank/DDBJ whole genome shotgun (WGS) entry which is preliminary data.</text>
</comment>
<feature type="transmembrane region" description="Helical" evidence="1">
    <location>
        <begin position="68"/>
        <end position="90"/>
    </location>
</feature>
<evidence type="ECO:0000256" key="1">
    <source>
        <dbReference type="SAM" id="Phobius"/>
    </source>
</evidence>
<dbReference type="PANTHER" id="PTHR34821">
    <property type="entry name" value="INNER MEMBRANE PROTEIN YDCZ"/>
    <property type="match status" value="1"/>
</dbReference>
<feature type="transmembrane region" description="Helical" evidence="1">
    <location>
        <begin position="34"/>
        <end position="56"/>
    </location>
</feature>
<dbReference type="InterPro" id="IPR006750">
    <property type="entry name" value="YdcZ"/>
</dbReference>
<keyword evidence="3" id="KW-1185">Reference proteome</keyword>
<keyword evidence="1" id="KW-0472">Membrane</keyword>
<sequence>MHVVFLLFAIFAGSMMPLQAVVNARLGRAIGGPIWAAALSALILTAILIVVALLANKPWPRPAQMGGLPWWAWIGGICGAIILSATAAVVPRIGAASMMALIMVGQVVAAIALDRLGWFGLPLQPLNTQRVLAALFLISGAVLMGLSVENRS</sequence>
<organism evidence="2 3">
    <name type="scientific">Pseudomonas pudica</name>
    <dbReference type="NCBI Taxonomy" id="272772"/>
    <lineage>
        <taxon>Bacteria</taxon>
        <taxon>Pseudomonadati</taxon>
        <taxon>Pseudomonadota</taxon>
        <taxon>Gammaproteobacteria</taxon>
        <taxon>Pseudomonadales</taxon>
        <taxon>Pseudomonadaceae</taxon>
        <taxon>Pseudomonas</taxon>
    </lineage>
</organism>
<dbReference type="EMBL" id="JADLJS010000001">
    <property type="protein sequence ID" value="MBF8643995.1"/>
    <property type="molecule type" value="Genomic_DNA"/>
</dbReference>
<name>A0ABS0FUE4_9PSED</name>
<feature type="transmembrane region" description="Helical" evidence="1">
    <location>
        <begin position="96"/>
        <end position="119"/>
    </location>
</feature>
<feature type="transmembrane region" description="Helical" evidence="1">
    <location>
        <begin position="131"/>
        <end position="148"/>
    </location>
</feature>
<dbReference type="Proteomes" id="UP000639294">
    <property type="component" value="Unassembled WGS sequence"/>
</dbReference>
<dbReference type="Pfam" id="PF04657">
    <property type="entry name" value="DMT_YdcZ"/>
    <property type="match status" value="1"/>
</dbReference>
<evidence type="ECO:0000313" key="2">
    <source>
        <dbReference type="EMBL" id="MBF8643995.1"/>
    </source>
</evidence>